<dbReference type="InterPro" id="IPR025164">
    <property type="entry name" value="Toastrack_DUF4097"/>
</dbReference>
<dbReference type="PANTHER" id="PTHR34094:SF1">
    <property type="entry name" value="PROTEIN FAM185A"/>
    <property type="match status" value="1"/>
</dbReference>
<accession>A0ABS9KTI5</accession>
<dbReference type="RefSeq" id="WP_237873617.1">
    <property type="nucleotide sequence ID" value="NZ_JAKLTR010000009.1"/>
</dbReference>
<reference evidence="2" key="1">
    <citation type="submission" date="2022-01" db="EMBL/GenBank/DDBJ databases">
        <authorList>
            <person name="Jo J.-H."/>
            <person name="Im W.-T."/>
        </authorList>
    </citation>
    <scope>NUCLEOTIDE SEQUENCE</scope>
    <source>
        <strain evidence="2">NA20</strain>
    </source>
</reference>
<feature type="domain" description="DUF4097" evidence="1">
    <location>
        <begin position="143"/>
        <end position="267"/>
    </location>
</feature>
<gene>
    <name evidence="2" type="ORF">LZZ85_15160</name>
</gene>
<dbReference type="EMBL" id="JAKLTR010000009">
    <property type="protein sequence ID" value="MCG2615638.1"/>
    <property type="molecule type" value="Genomic_DNA"/>
</dbReference>
<comment type="caution">
    <text evidence="2">The sequence shown here is derived from an EMBL/GenBank/DDBJ whole genome shotgun (WGS) entry which is preliminary data.</text>
</comment>
<organism evidence="2 3">
    <name type="scientific">Terrimonas ginsenosidimutans</name>
    <dbReference type="NCBI Taxonomy" id="2908004"/>
    <lineage>
        <taxon>Bacteria</taxon>
        <taxon>Pseudomonadati</taxon>
        <taxon>Bacteroidota</taxon>
        <taxon>Chitinophagia</taxon>
        <taxon>Chitinophagales</taxon>
        <taxon>Chitinophagaceae</taxon>
        <taxon>Terrimonas</taxon>
    </lineage>
</organism>
<evidence type="ECO:0000259" key="1">
    <source>
        <dbReference type="Pfam" id="PF13349"/>
    </source>
</evidence>
<dbReference type="Pfam" id="PF13349">
    <property type="entry name" value="DUF4097"/>
    <property type="match status" value="1"/>
</dbReference>
<evidence type="ECO:0000313" key="3">
    <source>
        <dbReference type="Proteomes" id="UP001165367"/>
    </source>
</evidence>
<name>A0ABS9KTI5_9BACT</name>
<keyword evidence="3" id="KW-1185">Reference proteome</keyword>
<dbReference type="PANTHER" id="PTHR34094">
    <property type="match status" value="1"/>
</dbReference>
<proteinExistence type="predicted"/>
<protein>
    <submittedName>
        <fullName evidence="2">DUF4097 domain-containing protein</fullName>
    </submittedName>
</protein>
<evidence type="ECO:0000313" key="2">
    <source>
        <dbReference type="EMBL" id="MCG2615638.1"/>
    </source>
</evidence>
<sequence>MKYFIILLYPIFLSGLQALGQKEFKKSLSGISRVEIETETSVRIIKGTGSEIKISSGCTDCGNDGVKIRVNEKQKDEEDEKANGLKAIYPGGTDNTGIGMIQQQDGGVLKLRDLMSHLKREGLVITLPASVALYIDAGSLGHITVEDWNTELELKTIVGEIRLKKVTGPVTANSSTGNIEADFSALNQGAPISLMSSTGNIEVNLPANVKASIEMKSTMGGVYSNFDLVKQREDGLKPVSGHRAISGDINNGGVKISLKASTGNIYLRKK</sequence>
<dbReference type="Proteomes" id="UP001165367">
    <property type="component" value="Unassembled WGS sequence"/>
</dbReference>